<dbReference type="GO" id="GO:0051117">
    <property type="term" value="F:ATPase binding"/>
    <property type="evidence" value="ECO:0007669"/>
    <property type="project" value="TreeGrafter"/>
</dbReference>
<evidence type="ECO:0000256" key="7">
    <source>
        <dbReference type="ARBA" id="ARBA00023065"/>
    </source>
</evidence>
<dbReference type="GO" id="GO:0007035">
    <property type="term" value="P:vacuolar acidification"/>
    <property type="evidence" value="ECO:0007669"/>
    <property type="project" value="TreeGrafter"/>
</dbReference>
<dbReference type="PIRSF" id="PIRSF001293">
    <property type="entry name" value="ATP6V0A1"/>
    <property type="match status" value="1"/>
</dbReference>
<dbReference type="PANTHER" id="PTHR11629:SF63">
    <property type="entry name" value="V-TYPE PROTON ATPASE SUBUNIT A"/>
    <property type="match status" value="1"/>
</dbReference>
<evidence type="ECO:0000256" key="8">
    <source>
        <dbReference type="ARBA" id="ARBA00023136"/>
    </source>
</evidence>
<comment type="subcellular location">
    <subcellularLocation>
        <location evidence="1">Membrane</location>
        <topology evidence="1">Multi-pass membrane protein</topology>
    </subcellularLocation>
</comment>
<dbReference type="PANTHER" id="PTHR11629">
    <property type="entry name" value="VACUOLAR PROTON ATPASES"/>
    <property type="match status" value="1"/>
</dbReference>
<evidence type="ECO:0000256" key="10">
    <source>
        <dbReference type="SAM" id="Coils"/>
    </source>
</evidence>
<gene>
    <name evidence="12" type="ORF">VCUG_00639</name>
</gene>
<evidence type="ECO:0000313" key="13">
    <source>
        <dbReference type="Proteomes" id="UP000011081"/>
    </source>
</evidence>
<sequence length="899" mass="103199">MRRISLYINKENVKRALYELGKLKLIQFVDLNAHLKNEQLPYNKEILHYEKLRSKINFLMGEIEAYDMEVHRNEHVFDEDAIERHFNRLLELKSIRDGAQEQLTNLSENLFILEEMKEHDFSSSSCLTGIIDNDKVLLLRRILESVLKNNLVIHMKTGRRTVFVIFTHGEEAFEKIKKICVSFNARIFMMKSEEEQSEKQPKNEDNEKKDEEQKEENKDNNKGEEHEDENQTNILRVTALIQQYQHVHANNENSIKNELGTIAQHIHTWKYKTRQVLRILKTLNRLRESTAFIGEGYVPESKFPVFQNAVNTICDAHGRIAYEEQVRTGGNLEVSVLVTGNNKKRRQKRMNEREIRRLMKGEGSNGENRENKIEDERYLEVDGTGSSGRARERSAPDIESDGERSSDAQLDGMSEEKGGVACTTDRSAEQREKARDVNQADDAESDASNSSGEKTHKNGDKTRPSGGNVQHRTDQYEQTRNKRRSTKIDSDLPHKTENSSLSNSMEDIHAARAQNEDHKVQENEMPPTFFRTNIFTRPFQEMNDVYGVPSYREINPAPFTIITFPFLFGAMFGDVGHGLILVLIAVLFIRRPELARVHEMVEMVVNGRYMLLACGVMSMYFGLLYSEFFGVVMPLFKFGGVTYFGVDPSWHEAKNGMNLMNSLKMKMSVVIGTVHMGLGLCLAAFNTVLTRDKLLFYCKVLPRILSFACFAGYLSVLIVVKWIRPFKPSIINTIVLMFTDPFKAEFFYPGQLYVQLFMLALFAVCMPWMMVSYPIMLFIKHKRKNLSDVIIHFGIEAIEFNIGLISNISSYLRIWAVSLAHSQLTGIIHKYTMGSANVIVRIVSAPVWLLATMVLMVALEGLSSSLHAMRLNWIEFNSKFYDGQGNPFQPLNFDEDSDV</sequence>
<keyword evidence="4 9" id="KW-0812">Transmembrane</keyword>
<dbReference type="RefSeq" id="XP_008073660.1">
    <property type="nucleotide sequence ID" value="XM_008075469.1"/>
</dbReference>
<evidence type="ECO:0000313" key="12">
    <source>
        <dbReference type="EMBL" id="ELA47919.1"/>
    </source>
</evidence>
<feature type="compositionally biased region" description="Basic and acidic residues" evidence="11">
    <location>
        <begin position="367"/>
        <end position="380"/>
    </location>
</feature>
<dbReference type="GO" id="GO:0046961">
    <property type="term" value="F:proton-transporting ATPase activity, rotational mechanism"/>
    <property type="evidence" value="ECO:0007669"/>
    <property type="project" value="InterPro"/>
</dbReference>
<dbReference type="InterPro" id="IPR002490">
    <property type="entry name" value="V-ATPase_116kDa_su"/>
</dbReference>
<keyword evidence="6 9" id="KW-1133">Transmembrane helix</keyword>
<keyword evidence="13" id="KW-1185">Reference proteome</keyword>
<evidence type="ECO:0000256" key="4">
    <source>
        <dbReference type="ARBA" id="ARBA00022692"/>
    </source>
</evidence>
<feature type="transmembrane region" description="Helical" evidence="9">
    <location>
        <begin position="838"/>
        <end position="859"/>
    </location>
</feature>
<feature type="compositionally biased region" description="Basic and acidic residues" evidence="11">
    <location>
        <begin position="389"/>
        <end position="406"/>
    </location>
</feature>
<evidence type="ECO:0000256" key="6">
    <source>
        <dbReference type="ARBA" id="ARBA00022989"/>
    </source>
</evidence>
<evidence type="ECO:0000256" key="11">
    <source>
        <dbReference type="SAM" id="MobiDB-lite"/>
    </source>
</evidence>
<dbReference type="GO" id="GO:0000220">
    <property type="term" value="C:vacuolar proton-transporting V-type ATPase, V0 domain"/>
    <property type="evidence" value="ECO:0007669"/>
    <property type="project" value="InterPro"/>
</dbReference>
<dbReference type="Pfam" id="PF01496">
    <property type="entry name" value="V_ATPase_I"/>
    <property type="match status" value="3"/>
</dbReference>
<keyword evidence="5 9" id="KW-0375">Hydrogen ion transport</keyword>
<protein>
    <recommendedName>
        <fullName evidence="9">V-type proton ATPase subunit a</fullName>
    </recommendedName>
</protein>
<dbReference type="HOGENOM" id="CLU_005230_1_1_1"/>
<feature type="transmembrane region" description="Helical" evidence="9">
    <location>
        <begin position="752"/>
        <end position="779"/>
    </location>
</feature>
<comment type="similarity">
    <text evidence="2 9">Belongs to the V-ATPase 116 kDa subunit family.</text>
</comment>
<dbReference type="InterPro" id="IPR026028">
    <property type="entry name" value="V-type_ATPase_116kDa_su_euka"/>
</dbReference>
<feature type="compositionally biased region" description="Basic and acidic residues" evidence="11">
    <location>
        <begin position="426"/>
        <end position="438"/>
    </location>
</feature>
<evidence type="ECO:0000256" key="3">
    <source>
        <dbReference type="ARBA" id="ARBA00022448"/>
    </source>
</evidence>
<feature type="compositionally biased region" description="Basic and acidic residues" evidence="11">
    <location>
        <begin position="192"/>
        <end position="225"/>
    </location>
</feature>
<keyword evidence="8 9" id="KW-0472">Membrane</keyword>
<dbReference type="OrthoDB" id="10264220at2759"/>
<feature type="compositionally biased region" description="Basic and acidic residues" evidence="11">
    <location>
        <begin position="349"/>
        <end position="360"/>
    </location>
</feature>
<feature type="compositionally biased region" description="Basic and acidic residues" evidence="11">
    <location>
        <begin position="453"/>
        <end position="463"/>
    </location>
</feature>
<feature type="region of interest" description="Disordered" evidence="11">
    <location>
        <begin position="342"/>
        <end position="504"/>
    </location>
</feature>
<dbReference type="FunCoup" id="L2GWC2">
    <property type="interactions" value="37"/>
</dbReference>
<feature type="transmembrane region" description="Helical" evidence="9">
    <location>
        <begin position="700"/>
        <end position="723"/>
    </location>
</feature>
<dbReference type="STRING" id="948595.L2GWC2"/>
<dbReference type="GeneID" id="19878524"/>
<dbReference type="AlphaFoldDB" id="L2GWC2"/>
<feature type="transmembrane region" description="Helical" evidence="9">
    <location>
        <begin position="667"/>
        <end position="688"/>
    </location>
</feature>
<keyword evidence="7 9" id="KW-0406">Ion transport</keyword>
<dbReference type="OMA" id="FNARIFM"/>
<feature type="compositionally biased region" description="Basic and acidic residues" evidence="11">
    <location>
        <begin position="471"/>
        <end position="497"/>
    </location>
</feature>
<reference evidence="13" key="1">
    <citation type="submission" date="2011-03" db="EMBL/GenBank/DDBJ databases">
        <title>The genome sequence of Vavraia culicis strain floridensis.</title>
        <authorList>
            <consortium name="The Broad Institute Genome Sequencing Platform"/>
            <person name="Cuomo C."/>
            <person name="Becnel J."/>
            <person name="Sanscrainte N."/>
            <person name="Young S.K."/>
            <person name="Zeng Q."/>
            <person name="Gargeya S."/>
            <person name="Fitzgerald M."/>
            <person name="Haas B."/>
            <person name="Abouelleil A."/>
            <person name="Alvarado L."/>
            <person name="Arachchi H.M."/>
            <person name="Berlin A."/>
            <person name="Chapman S.B."/>
            <person name="Gearin G."/>
            <person name="Goldberg J."/>
            <person name="Griggs A."/>
            <person name="Gujja S."/>
            <person name="Hansen M."/>
            <person name="Heiman D."/>
            <person name="Howarth C."/>
            <person name="Larimer J."/>
            <person name="Lui A."/>
            <person name="MacDonald P.J.P."/>
            <person name="McCowen C."/>
            <person name="Montmayeur A."/>
            <person name="Murphy C."/>
            <person name="Neiman D."/>
            <person name="Pearson M."/>
            <person name="Priest M."/>
            <person name="Roberts A."/>
            <person name="Saif S."/>
            <person name="Shea T."/>
            <person name="Sisk P."/>
            <person name="Stolte C."/>
            <person name="Sykes S."/>
            <person name="Wortman J."/>
            <person name="Nusbaum C."/>
            <person name="Birren B."/>
        </authorList>
    </citation>
    <scope>NUCLEOTIDE SEQUENCE [LARGE SCALE GENOMIC DNA]</scope>
    <source>
        <strain evidence="13">floridensis</strain>
    </source>
</reference>
<feature type="coiled-coil region" evidence="10">
    <location>
        <begin position="49"/>
        <end position="116"/>
    </location>
</feature>
<name>L2GWC2_VAVCU</name>
<feature type="transmembrane region" description="Helical" evidence="9">
    <location>
        <begin position="609"/>
        <end position="636"/>
    </location>
</feature>
<accession>L2GWC2</accession>
<comment type="function">
    <text evidence="9">Essential component of the vacuolar proton pump (V-ATPase), a multimeric enzyme that catalyzes the translocation of protons across the membranes. Required for assembly and activity of the V-ATPase.</text>
</comment>
<dbReference type="VEuPathDB" id="MicrosporidiaDB:VCUG_00639"/>
<dbReference type="EMBL" id="GL877410">
    <property type="protein sequence ID" value="ELA47919.1"/>
    <property type="molecule type" value="Genomic_DNA"/>
</dbReference>
<feature type="region of interest" description="Disordered" evidence="11">
    <location>
        <begin position="192"/>
        <end position="231"/>
    </location>
</feature>
<keyword evidence="3 9" id="KW-0813">Transport</keyword>
<evidence type="ECO:0000256" key="5">
    <source>
        <dbReference type="ARBA" id="ARBA00022781"/>
    </source>
</evidence>
<evidence type="ECO:0000256" key="1">
    <source>
        <dbReference type="ARBA" id="ARBA00004141"/>
    </source>
</evidence>
<proteinExistence type="inferred from homology"/>
<organism evidence="12 13">
    <name type="scientific">Vavraia culicis (isolate floridensis)</name>
    <name type="common">Microsporidian parasite</name>
    <dbReference type="NCBI Taxonomy" id="948595"/>
    <lineage>
        <taxon>Eukaryota</taxon>
        <taxon>Fungi</taxon>
        <taxon>Fungi incertae sedis</taxon>
        <taxon>Microsporidia</taxon>
        <taxon>Pleistophoridae</taxon>
        <taxon>Vavraia</taxon>
    </lineage>
</organism>
<dbReference type="Proteomes" id="UP000011081">
    <property type="component" value="Unassembled WGS sequence"/>
</dbReference>
<dbReference type="InParanoid" id="L2GWC2"/>
<evidence type="ECO:0000256" key="2">
    <source>
        <dbReference type="ARBA" id="ARBA00009904"/>
    </source>
</evidence>
<keyword evidence="10" id="KW-0175">Coiled coil</keyword>
<feature type="transmembrane region" description="Helical" evidence="9">
    <location>
        <begin position="566"/>
        <end position="589"/>
    </location>
</feature>
<evidence type="ECO:0000256" key="9">
    <source>
        <dbReference type="RuleBase" id="RU361189"/>
    </source>
</evidence>